<evidence type="ECO:0000313" key="2">
    <source>
        <dbReference type="EMBL" id="KHN37945.1"/>
    </source>
</evidence>
<dbReference type="Proteomes" id="UP000053555">
    <property type="component" value="Unassembled WGS sequence"/>
</dbReference>
<dbReference type="AlphaFoldDB" id="A0A0B2RY62"/>
<dbReference type="EMBL" id="KN646747">
    <property type="protein sequence ID" value="KHN37945.1"/>
    <property type="molecule type" value="Genomic_DNA"/>
</dbReference>
<dbReference type="PANTHER" id="PTHR34378:SF3">
    <property type="entry name" value="GLUTAMATE--CYSTEINE LIGASE"/>
    <property type="match status" value="1"/>
</dbReference>
<gene>
    <name evidence="2" type="ORF">glysoja_049410</name>
</gene>
<name>A0A0B2RY62_GLYSO</name>
<reference evidence="2" key="1">
    <citation type="submission" date="2014-07" db="EMBL/GenBank/DDBJ databases">
        <title>Identification of a novel salt tolerance gene in wild soybean by whole-genome sequencing.</title>
        <authorList>
            <person name="Lam H.-M."/>
            <person name="Qi X."/>
            <person name="Li M.-W."/>
            <person name="Liu X."/>
            <person name="Xie M."/>
            <person name="Ni M."/>
            <person name="Xu X."/>
        </authorList>
    </citation>
    <scope>NUCLEOTIDE SEQUENCE [LARGE SCALE GENOMIC DNA]</scope>
    <source>
        <tissue evidence="2">Root</tissue>
    </source>
</reference>
<dbReference type="InterPro" id="IPR014746">
    <property type="entry name" value="Gln_synth/guanido_kin_cat_dom"/>
</dbReference>
<dbReference type="GO" id="GO:0006750">
    <property type="term" value="P:glutathione biosynthetic process"/>
    <property type="evidence" value="ECO:0007669"/>
    <property type="project" value="InterPro"/>
</dbReference>
<accession>A0A0B2RY62</accession>
<sequence length="131" mass="14380">MEGDNIIGLKNGKQTISSNPGGQFQLSGFQPKWRLEDVPGVPKVRYNIMQNHLGKFGSPAIESLFMTCSVQVNLEFSSKADMINKMCASIALQPVRNSTSALFANSPFKEGVRNGYLTITRSTIVLNYCST</sequence>
<protein>
    <recommendedName>
        <fullName evidence="1">glutamate--cysteine ligase</fullName>
        <ecNumber evidence="1">6.3.2.2</ecNumber>
    </recommendedName>
</protein>
<dbReference type="InterPro" id="IPR035434">
    <property type="entry name" value="GCL_bact_plant"/>
</dbReference>
<dbReference type="PANTHER" id="PTHR34378">
    <property type="entry name" value="GLUTAMATE--CYSTEINE LIGASE, CHLOROPLASTIC"/>
    <property type="match status" value="1"/>
</dbReference>
<dbReference type="Gene3D" id="3.30.590.20">
    <property type="match status" value="1"/>
</dbReference>
<dbReference type="Pfam" id="PF04107">
    <property type="entry name" value="GCS2"/>
    <property type="match status" value="1"/>
</dbReference>
<evidence type="ECO:0000256" key="1">
    <source>
        <dbReference type="ARBA" id="ARBA00012220"/>
    </source>
</evidence>
<keyword evidence="2" id="KW-0436">Ligase</keyword>
<dbReference type="SUPFAM" id="SSF55931">
    <property type="entry name" value="Glutamine synthetase/guanido kinase"/>
    <property type="match status" value="1"/>
</dbReference>
<dbReference type="GO" id="GO:0004357">
    <property type="term" value="F:glutamate-cysteine ligase activity"/>
    <property type="evidence" value="ECO:0007669"/>
    <property type="project" value="UniProtKB-EC"/>
</dbReference>
<dbReference type="EC" id="6.3.2.2" evidence="1"/>
<proteinExistence type="predicted"/>
<organism evidence="2">
    <name type="scientific">Glycine soja</name>
    <name type="common">Wild soybean</name>
    <dbReference type="NCBI Taxonomy" id="3848"/>
    <lineage>
        <taxon>Eukaryota</taxon>
        <taxon>Viridiplantae</taxon>
        <taxon>Streptophyta</taxon>
        <taxon>Embryophyta</taxon>
        <taxon>Tracheophyta</taxon>
        <taxon>Spermatophyta</taxon>
        <taxon>Magnoliopsida</taxon>
        <taxon>eudicotyledons</taxon>
        <taxon>Gunneridae</taxon>
        <taxon>Pentapetalae</taxon>
        <taxon>rosids</taxon>
        <taxon>fabids</taxon>
        <taxon>Fabales</taxon>
        <taxon>Fabaceae</taxon>
        <taxon>Papilionoideae</taxon>
        <taxon>50 kb inversion clade</taxon>
        <taxon>NPAAA clade</taxon>
        <taxon>indigoferoid/millettioid clade</taxon>
        <taxon>Phaseoleae</taxon>
        <taxon>Glycine</taxon>
        <taxon>Glycine subgen. Soja</taxon>
    </lineage>
</organism>
<dbReference type="GO" id="GO:0005524">
    <property type="term" value="F:ATP binding"/>
    <property type="evidence" value="ECO:0007669"/>
    <property type="project" value="UniProtKB-KW"/>
</dbReference>
<dbReference type="InterPro" id="IPR006336">
    <property type="entry name" value="GCS2"/>
</dbReference>